<protein>
    <submittedName>
        <fullName evidence="2">Uncharacterized protein</fullName>
    </submittedName>
</protein>
<evidence type="ECO:0000256" key="1">
    <source>
        <dbReference type="SAM" id="Phobius"/>
    </source>
</evidence>
<gene>
    <name evidence="2" type="ORF">COU11_04255</name>
</gene>
<name>A0A2H0UJW6_9BACT</name>
<sequence>MQMLSKQKRRLRTKYYPASTCSPRRVKAGVLSTKQSGQSLIELIVGIAVGVIFIVGAAGIIMVSLRVDFRNTFAQTAHEIAIELGEQVRVFANADWHNVDTLSTSTAYHLATSTTFLDDQSGSSTIVIDGNSYTRSFTLEPVYRDASGEITTPSGILDPSTLRVVSTASWTERGDQDSATVELYLTRNRNRLFHQTDWSGGPVQEGPITVVGDEFATSTNATTTGAVAGSIIIEGLSTGGGGGSNTNIDEINHWAWNDVTGWVDFFITGTVNVSSTKIEGYASSQIGFISFDCATTPIGNQCAGAPGGGFDWGVINDGAGNLSGYAWSDIVGWIGFCGGEGTTDCPGTASHQVTIDSATGFFHNFAWNDDIGWIAFNCEDTPDACGTADYRVETSFGVPPIVATLTSSIFDTERVDGAAFNTIMWQGNTNGGAVKFQIASSQDLNGPWSDSDYLGPDGTSATYYQPISGGVPIAIKREFHNNHRYVRYRVFLESDITLSRTPNVDDIIINWSL</sequence>
<organism evidence="2 3">
    <name type="scientific">Candidatus Harrisonbacteria bacterium CG10_big_fil_rev_8_21_14_0_10_49_15</name>
    <dbReference type="NCBI Taxonomy" id="1974587"/>
    <lineage>
        <taxon>Bacteria</taxon>
        <taxon>Candidatus Harrisoniibacteriota</taxon>
    </lineage>
</organism>
<evidence type="ECO:0000313" key="3">
    <source>
        <dbReference type="Proteomes" id="UP000229526"/>
    </source>
</evidence>
<comment type="caution">
    <text evidence="2">The sequence shown here is derived from an EMBL/GenBank/DDBJ whole genome shotgun (WGS) entry which is preliminary data.</text>
</comment>
<proteinExistence type="predicted"/>
<keyword evidence="1" id="KW-0812">Transmembrane</keyword>
<reference evidence="3" key="1">
    <citation type="submission" date="2017-09" db="EMBL/GenBank/DDBJ databases">
        <title>Depth-based differentiation of microbial function through sediment-hosted aquifers and enrichment of novel symbionts in the deep terrestrial subsurface.</title>
        <authorList>
            <person name="Probst A.J."/>
            <person name="Ladd B."/>
            <person name="Jarett J.K."/>
            <person name="Geller-Mcgrath D.E."/>
            <person name="Sieber C.M.K."/>
            <person name="Emerson J.B."/>
            <person name="Anantharaman K."/>
            <person name="Thomas B.C."/>
            <person name="Malmstrom R."/>
            <person name="Stieglmeier M."/>
            <person name="Klingl A."/>
            <person name="Woyke T."/>
            <person name="Ryan C.M."/>
            <person name="Banfield J.F."/>
        </authorList>
    </citation>
    <scope>NUCLEOTIDE SEQUENCE [LARGE SCALE GENOMIC DNA]</scope>
</reference>
<dbReference type="EMBL" id="PFBD01000028">
    <property type="protein sequence ID" value="PIR86694.1"/>
    <property type="molecule type" value="Genomic_DNA"/>
</dbReference>
<dbReference type="Proteomes" id="UP000229526">
    <property type="component" value="Unassembled WGS sequence"/>
</dbReference>
<evidence type="ECO:0000313" key="2">
    <source>
        <dbReference type="EMBL" id="PIR86694.1"/>
    </source>
</evidence>
<dbReference type="AlphaFoldDB" id="A0A2H0UJW6"/>
<keyword evidence="1" id="KW-1133">Transmembrane helix</keyword>
<accession>A0A2H0UJW6</accession>
<feature type="transmembrane region" description="Helical" evidence="1">
    <location>
        <begin position="43"/>
        <end position="65"/>
    </location>
</feature>
<keyword evidence="1" id="KW-0472">Membrane</keyword>